<evidence type="ECO:0000256" key="3">
    <source>
        <dbReference type="PROSITE-ProRule" id="PRU00358"/>
    </source>
</evidence>
<proteinExistence type="predicted"/>
<dbReference type="GO" id="GO:0042054">
    <property type="term" value="F:histone methyltransferase activity"/>
    <property type="evidence" value="ECO:0007669"/>
    <property type="project" value="TreeGrafter"/>
</dbReference>
<dbReference type="PANTHER" id="PTHR45660">
    <property type="entry name" value="HISTONE-LYSINE N-METHYLTRANSFERASE SETMAR"/>
    <property type="match status" value="1"/>
</dbReference>
<dbReference type="GO" id="GO:0005634">
    <property type="term" value="C:nucleus"/>
    <property type="evidence" value="ECO:0007669"/>
    <property type="project" value="UniProtKB-SubCell"/>
</dbReference>
<dbReference type="InterPro" id="IPR015947">
    <property type="entry name" value="PUA-like_sf"/>
</dbReference>
<dbReference type="GO" id="GO:0003690">
    <property type="term" value="F:double-stranded DNA binding"/>
    <property type="evidence" value="ECO:0007669"/>
    <property type="project" value="TreeGrafter"/>
</dbReference>
<accession>A0A2U1LA45</accession>
<gene>
    <name evidence="5" type="ORF">CTI12_AA352000</name>
</gene>
<evidence type="ECO:0000259" key="4">
    <source>
        <dbReference type="PROSITE" id="PS51015"/>
    </source>
</evidence>
<dbReference type="SUPFAM" id="SSF88697">
    <property type="entry name" value="PUA domain-like"/>
    <property type="match status" value="1"/>
</dbReference>
<name>A0A2U1LA45_ARTAN</name>
<dbReference type="SMART" id="SM00466">
    <property type="entry name" value="SRA"/>
    <property type="match status" value="1"/>
</dbReference>
<evidence type="ECO:0000256" key="1">
    <source>
        <dbReference type="ARBA" id="ARBA00004286"/>
    </source>
</evidence>
<dbReference type="Gene3D" id="2.30.280.10">
    <property type="entry name" value="SRA-YDG"/>
    <property type="match status" value="1"/>
</dbReference>
<feature type="domain" description="YDG" evidence="4">
    <location>
        <begin position="80"/>
        <end position="223"/>
    </location>
</feature>
<dbReference type="Proteomes" id="UP000245207">
    <property type="component" value="Unassembled WGS sequence"/>
</dbReference>
<dbReference type="InterPro" id="IPR051357">
    <property type="entry name" value="H3K9_HMTase_SUVAR3-9"/>
</dbReference>
<organism evidence="5 6">
    <name type="scientific">Artemisia annua</name>
    <name type="common">Sweet wormwood</name>
    <dbReference type="NCBI Taxonomy" id="35608"/>
    <lineage>
        <taxon>Eukaryota</taxon>
        <taxon>Viridiplantae</taxon>
        <taxon>Streptophyta</taxon>
        <taxon>Embryophyta</taxon>
        <taxon>Tracheophyta</taxon>
        <taxon>Spermatophyta</taxon>
        <taxon>Magnoliopsida</taxon>
        <taxon>eudicotyledons</taxon>
        <taxon>Gunneridae</taxon>
        <taxon>Pentapetalae</taxon>
        <taxon>asterids</taxon>
        <taxon>campanulids</taxon>
        <taxon>Asterales</taxon>
        <taxon>Asteraceae</taxon>
        <taxon>Asteroideae</taxon>
        <taxon>Anthemideae</taxon>
        <taxon>Artemisiinae</taxon>
        <taxon>Artemisia</taxon>
    </lineage>
</organism>
<dbReference type="Pfam" id="PF02182">
    <property type="entry name" value="SAD_SRA"/>
    <property type="match status" value="1"/>
</dbReference>
<comment type="caution">
    <text evidence="5">The sequence shown here is derived from an EMBL/GenBank/DDBJ whole genome shotgun (WGS) entry which is preliminary data.</text>
</comment>
<dbReference type="GO" id="GO:0005694">
    <property type="term" value="C:chromosome"/>
    <property type="evidence" value="ECO:0007669"/>
    <property type="project" value="UniProtKB-SubCell"/>
</dbReference>
<sequence>MEGDAQKVSDTTTIVSQKESLRRVKINQMITLFDVVYEELLHENRLKEKGERFANWRVPTEVANIVKQKLKLMEPDKLLGSIYGIQVGDTFRYRSQLQMIGLHCQPQVGIDYTKINGKNLAISIVDSHRYSTESTSCDMMIYCGQGGLGFLGNKLPPEDQKLARGNCALKNSLDEKNPVRVIRKVEGAGKNDVFVYYGLYTVDNYTQERSAEGKMVFKFQLQRIPGQPQLHTMFNICR</sequence>
<dbReference type="EMBL" id="PKPP01010551">
    <property type="protein sequence ID" value="PWA45872.1"/>
    <property type="molecule type" value="Genomic_DNA"/>
</dbReference>
<keyword evidence="6" id="KW-1185">Reference proteome</keyword>
<evidence type="ECO:0000256" key="2">
    <source>
        <dbReference type="ARBA" id="ARBA00023242"/>
    </source>
</evidence>
<dbReference type="InterPro" id="IPR036987">
    <property type="entry name" value="SRA-YDG_sf"/>
</dbReference>
<dbReference type="STRING" id="35608.A0A2U1LA45"/>
<dbReference type="PROSITE" id="PS51015">
    <property type="entry name" value="YDG"/>
    <property type="match status" value="1"/>
</dbReference>
<dbReference type="OrthoDB" id="5792673at2759"/>
<dbReference type="PANTHER" id="PTHR45660:SF46">
    <property type="entry name" value="HISTONE-LYSINE N-METHYLTRANSFERASE, H3 LYSINE-9 SPECIFIC SUVH6"/>
    <property type="match status" value="1"/>
</dbReference>
<dbReference type="AlphaFoldDB" id="A0A2U1LA45"/>
<comment type="subcellular location">
    <subcellularLocation>
        <location evidence="1">Chromosome</location>
    </subcellularLocation>
    <subcellularLocation>
        <location evidence="3">Nucleus</location>
    </subcellularLocation>
</comment>
<evidence type="ECO:0000313" key="6">
    <source>
        <dbReference type="Proteomes" id="UP000245207"/>
    </source>
</evidence>
<dbReference type="InterPro" id="IPR003105">
    <property type="entry name" value="SRA_YDG"/>
</dbReference>
<evidence type="ECO:0000313" key="5">
    <source>
        <dbReference type="EMBL" id="PWA45872.1"/>
    </source>
</evidence>
<keyword evidence="2 3" id="KW-0539">Nucleus</keyword>
<protein>
    <submittedName>
        <fullName evidence="5">SRA-YDG, PUA-like domain protein</fullName>
    </submittedName>
</protein>
<reference evidence="5 6" key="1">
    <citation type="journal article" date="2018" name="Mol. Plant">
        <title>The genome of Artemisia annua provides insight into the evolution of Asteraceae family and artemisinin biosynthesis.</title>
        <authorList>
            <person name="Shen Q."/>
            <person name="Zhang L."/>
            <person name="Liao Z."/>
            <person name="Wang S."/>
            <person name="Yan T."/>
            <person name="Shi P."/>
            <person name="Liu M."/>
            <person name="Fu X."/>
            <person name="Pan Q."/>
            <person name="Wang Y."/>
            <person name="Lv Z."/>
            <person name="Lu X."/>
            <person name="Zhang F."/>
            <person name="Jiang W."/>
            <person name="Ma Y."/>
            <person name="Chen M."/>
            <person name="Hao X."/>
            <person name="Li L."/>
            <person name="Tang Y."/>
            <person name="Lv G."/>
            <person name="Zhou Y."/>
            <person name="Sun X."/>
            <person name="Brodelius P.E."/>
            <person name="Rose J.K.C."/>
            <person name="Tang K."/>
        </authorList>
    </citation>
    <scope>NUCLEOTIDE SEQUENCE [LARGE SCALE GENOMIC DNA]</scope>
    <source>
        <strain evidence="6">cv. Huhao1</strain>
        <tissue evidence="5">Leaf</tissue>
    </source>
</reference>